<dbReference type="InterPro" id="IPR012349">
    <property type="entry name" value="Split_barrel_FMN-bd"/>
</dbReference>
<organism evidence="2 3">
    <name type="scientific">Kitasatospora putterlickiae</name>
    <dbReference type="NCBI Taxonomy" id="221725"/>
    <lineage>
        <taxon>Bacteria</taxon>
        <taxon>Bacillati</taxon>
        <taxon>Actinomycetota</taxon>
        <taxon>Actinomycetes</taxon>
        <taxon>Kitasatosporales</taxon>
        <taxon>Streptomycetaceae</taxon>
        <taxon>Kitasatospora</taxon>
    </lineage>
</organism>
<dbReference type="EMBL" id="BAAAKJ010000355">
    <property type="protein sequence ID" value="GAA1409165.1"/>
    <property type="molecule type" value="Genomic_DNA"/>
</dbReference>
<reference evidence="2 3" key="1">
    <citation type="journal article" date="2019" name="Int. J. Syst. Evol. Microbiol.">
        <title>The Global Catalogue of Microorganisms (GCM) 10K type strain sequencing project: providing services to taxonomists for standard genome sequencing and annotation.</title>
        <authorList>
            <consortium name="The Broad Institute Genomics Platform"/>
            <consortium name="The Broad Institute Genome Sequencing Center for Infectious Disease"/>
            <person name="Wu L."/>
            <person name="Ma J."/>
        </authorList>
    </citation>
    <scope>NUCLEOTIDE SEQUENCE [LARGE SCALE GENOMIC DNA]</scope>
    <source>
        <strain evidence="2 3">JCM 12393</strain>
    </source>
</reference>
<sequence>MDRTPAAAATADAFLDRALLEEAAKKSGLLWVRADGQEHARALWHAWHDGAVVVVGDGAEQPLHGLAGGTGATVTVRSKDKGGRLTGWPARVVELAPGGEAWLGAVEELKGKRLNAPDTDTMADRWARECRVLRLEPAGAAGAELAERPGAMPEDPHVAAPMPTPATTRRPIPAGLPKLLLKRRKG</sequence>
<feature type="region of interest" description="Disordered" evidence="1">
    <location>
        <begin position="141"/>
        <end position="176"/>
    </location>
</feature>
<name>A0ABN1YF49_9ACTN</name>
<dbReference type="Proteomes" id="UP001499863">
    <property type="component" value="Unassembled WGS sequence"/>
</dbReference>
<gene>
    <name evidence="2" type="ORF">GCM10009639_59510</name>
</gene>
<accession>A0ABN1YF49</accession>
<protein>
    <submittedName>
        <fullName evidence="2">Uncharacterized protein</fullName>
    </submittedName>
</protein>
<comment type="caution">
    <text evidence="2">The sequence shown here is derived from an EMBL/GenBank/DDBJ whole genome shotgun (WGS) entry which is preliminary data.</text>
</comment>
<evidence type="ECO:0000256" key="1">
    <source>
        <dbReference type="SAM" id="MobiDB-lite"/>
    </source>
</evidence>
<feature type="compositionally biased region" description="Low complexity" evidence="1">
    <location>
        <begin position="141"/>
        <end position="151"/>
    </location>
</feature>
<dbReference type="RefSeq" id="WP_344343088.1">
    <property type="nucleotide sequence ID" value="NZ_BAAAKJ010000355.1"/>
</dbReference>
<dbReference type="Gene3D" id="2.30.110.10">
    <property type="entry name" value="Electron Transport, Fmn-binding Protein, Chain A"/>
    <property type="match status" value="1"/>
</dbReference>
<evidence type="ECO:0000313" key="2">
    <source>
        <dbReference type="EMBL" id="GAA1409165.1"/>
    </source>
</evidence>
<feature type="compositionally biased region" description="Low complexity" evidence="1">
    <location>
        <begin position="159"/>
        <end position="173"/>
    </location>
</feature>
<keyword evidence="3" id="KW-1185">Reference proteome</keyword>
<evidence type="ECO:0000313" key="3">
    <source>
        <dbReference type="Proteomes" id="UP001499863"/>
    </source>
</evidence>
<proteinExistence type="predicted"/>